<evidence type="ECO:0000313" key="5">
    <source>
        <dbReference type="Proteomes" id="UP000318050"/>
    </source>
</evidence>
<dbReference type="InterPro" id="IPR008302">
    <property type="entry name" value="NamZ"/>
</dbReference>
<dbReference type="SUPFAM" id="SSF56601">
    <property type="entry name" value="beta-lactamase/transpeptidase-like"/>
    <property type="match status" value="1"/>
</dbReference>
<accession>A0A560HM89</accession>
<dbReference type="InterPro" id="IPR048502">
    <property type="entry name" value="NamZ_N"/>
</dbReference>
<dbReference type="Pfam" id="PF07075">
    <property type="entry name" value="NamZ_N"/>
    <property type="match status" value="1"/>
</dbReference>
<dbReference type="Gene3D" id="3.40.710.10">
    <property type="entry name" value="DD-peptidase/beta-lactamase superfamily"/>
    <property type="match status" value="1"/>
</dbReference>
<gene>
    <name evidence="4" type="ORF">FBZ92_13335</name>
</gene>
<evidence type="ECO:0000259" key="1">
    <source>
        <dbReference type="Pfam" id="PF00144"/>
    </source>
</evidence>
<dbReference type="Gene3D" id="3.40.50.12170">
    <property type="entry name" value="Uncharacterised protein PF07075, DUF1343"/>
    <property type="match status" value="1"/>
</dbReference>
<dbReference type="PANTHER" id="PTHR42915:SF1">
    <property type="entry name" value="PEPTIDOGLYCAN BETA-N-ACETYLMURAMIDASE NAMZ"/>
    <property type="match status" value="1"/>
</dbReference>
<dbReference type="Gene3D" id="3.90.1150.140">
    <property type="match status" value="1"/>
</dbReference>
<dbReference type="PANTHER" id="PTHR42915">
    <property type="entry name" value="HYPOTHETICAL 460 KDA PROTEIN IN FEUA-SIGW INTERGENIC REGION [PRECURSOR]"/>
    <property type="match status" value="1"/>
</dbReference>
<dbReference type="EMBL" id="VITT01000033">
    <property type="protein sequence ID" value="TWB47662.1"/>
    <property type="molecule type" value="Genomic_DNA"/>
</dbReference>
<name>A0A560HM89_9PROT</name>
<sequence length="762" mass="81177">MSLWLRHRLLLGLALLALGALLGLGVTPAFAARPDMASLASAIDTAVREETTAGHIPGAVVLVGDRDGILYQSAWGLRRVLPDTAPMTADTIFDLASLTKVLVTTTAIMQLVERGKVHLEAPVSRYWPAFAVNGKAAITVEALLTHTSGLRADLDRARRWDGAAEARALLLAETPVSPPGERFRYSDINFLVLGEVVRRVSGLPLDRYAARHIFRPLGMTDTRFVPPAAWRPRIAPTDVQDGMLRWGKVSDPAAYHMGGVAGHAGVFGTAADLARFARMLLNGGTLGKRRMLKASTITRMVEPHVLPGGTTRGLGWDRTSPYAGGQDTAFGPGSYGHTGYTGTSLWVDPNRGCYLIILTSRLHPDGKGDARPLRRRLAEAVAAAWAPPVLTGVDVLAAQGFAPLLGKRVALLTNQTGVDRQGHRTADLLASAAGVHLALLLSPEHGPAGDREGRVASGTDAATGVPILSLYGSSRRPPPEAMAGLDAIVIDIQDAGARFYTYATTMAYVLEAAAVAHVPVYVLDRPNPITATAVQGPVLDADRRSFTGYFTLPIRHGMTLGELASLFNDENNIGAALTVVPMQGYRRDRWYDETDLHWINPSPNLRSVNEATLYPGVALVEGSAVSVGRGTATPFEVVGAPWIDGPALADVLQARAIPGIQFAPATFIPTADRYAGLPCQGVRLTVTDRTTLDSPLLGVELAAALHRLYPQRFALDDTLGLIGSKATVEAIRSGVAPRAIAAGWDTDLAAFKALRAKHLLYP</sequence>
<dbReference type="InterPro" id="IPR001466">
    <property type="entry name" value="Beta-lactam-related"/>
</dbReference>
<dbReference type="Proteomes" id="UP000318050">
    <property type="component" value="Unassembled WGS sequence"/>
</dbReference>
<dbReference type="InterPro" id="IPR048503">
    <property type="entry name" value="NamZ_C"/>
</dbReference>
<feature type="domain" description="Peptidoglycan beta-N-acetylmuramidase NamZ N-terminal" evidence="2">
    <location>
        <begin position="409"/>
        <end position="608"/>
    </location>
</feature>
<feature type="domain" description="Beta-lactamase-related" evidence="1">
    <location>
        <begin position="44"/>
        <end position="378"/>
    </location>
</feature>
<evidence type="ECO:0000313" key="4">
    <source>
        <dbReference type="EMBL" id="TWB47662.1"/>
    </source>
</evidence>
<dbReference type="AlphaFoldDB" id="A0A560HM89"/>
<protein>
    <submittedName>
        <fullName evidence="4">Uncharacterized protein YbbC (DUF1343 family)</fullName>
    </submittedName>
</protein>
<dbReference type="GO" id="GO:0033922">
    <property type="term" value="F:peptidoglycan beta-N-acetylmuramidase activity"/>
    <property type="evidence" value="ECO:0007669"/>
    <property type="project" value="InterPro"/>
</dbReference>
<feature type="domain" description="Peptidoglycan beta-N-acetylmuramidase NamZ C-terminal" evidence="3">
    <location>
        <begin position="613"/>
        <end position="761"/>
    </location>
</feature>
<dbReference type="Pfam" id="PF20732">
    <property type="entry name" value="NamZ_C"/>
    <property type="match status" value="1"/>
</dbReference>
<organism evidence="4 5">
    <name type="scientific">Nitrospirillum amazonense</name>
    <dbReference type="NCBI Taxonomy" id="28077"/>
    <lineage>
        <taxon>Bacteria</taxon>
        <taxon>Pseudomonadati</taxon>
        <taxon>Pseudomonadota</taxon>
        <taxon>Alphaproteobacteria</taxon>
        <taxon>Rhodospirillales</taxon>
        <taxon>Azospirillaceae</taxon>
        <taxon>Nitrospirillum</taxon>
    </lineage>
</organism>
<dbReference type="Pfam" id="PF00144">
    <property type="entry name" value="Beta-lactamase"/>
    <property type="match status" value="1"/>
</dbReference>
<comment type="caution">
    <text evidence="4">The sequence shown here is derived from an EMBL/GenBank/DDBJ whole genome shotgun (WGS) entry which is preliminary data.</text>
</comment>
<proteinExistence type="predicted"/>
<dbReference type="OrthoDB" id="5705574at2"/>
<evidence type="ECO:0000259" key="3">
    <source>
        <dbReference type="Pfam" id="PF20732"/>
    </source>
</evidence>
<reference evidence="4 5" key="1">
    <citation type="submission" date="2019-06" db="EMBL/GenBank/DDBJ databases">
        <title>Genomic Encyclopedia of Type Strains, Phase IV (KMG-V): Genome sequencing to study the core and pangenomes of soil and plant-associated prokaryotes.</title>
        <authorList>
            <person name="Whitman W."/>
        </authorList>
    </citation>
    <scope>NUCLEOTIDE SEQUENCE [LARGE SCALE GENOMIC DNA]</scope>
    <source>
        <strain evidence="4 5">BR 11140</strain>
    </source>
</reference>
<dbReference type="InterPro" id="IPR012338">
    <property type="entry name" value="Beta-lactam/transpept-like"/>
</dbReference>
<evidence type="ECO:0000259" key="2">
    <source>
        <dbReference type="Pfam" id="PF07075"/>
    </source>
</evidence>